<keyword evidence="8 10" id="KW-0333">Golgi apparatus</keyword>
<sequence>MIGVTLVSIIYNENNNMEKDGTSRETSCTRSVQFLTIVLSRVDHYKNRLAIRETWASTSRSKFVKNGTIAVYFIISAPKFRFEFERLTKEQQSYNDIIVTDIVESYKNLILKDVFFTGIVAESAGIRRLNWSESMVLTDEQYFRAGQQCDRLVTSTVVAVHSLPSPSSLRTGYEEALNFRCDLRKSSFFSALFAYIMRSDEKSHR</sequence>
<evidence type="ECO:0000313" key="12">
    <source>
        <dbReference type="Proteomes" id="UP001303046"/>
    </source>
</evidence>
<keyword evidence="12" id="KW-1185">Reference proteome</keyword>
<dbReference type="Proteomes" id="UP001303046">
    <property type="component" value="Unassembled WGS sequence"/>
</dbReference>
<keyword evidence="7" id="KW-1133">Transmembrane helix</keyword>
<keyword evidence="3 10" id="KW-0328">Glycosyltransferase</keyword>
<evidence type="ECO:0000256" key="10">
    <source>
        <dbReference type="RuleBase" id="RU363063"/>
    </source>
</evidence>
<comment type="subcellular location">
    <subcellularLocation>
        <location evidence="1 10">Golgi apparatus membrane</location>
        <topology evidence="1 10">Single-pass type II membrane protein</topology>
    </subcellularLocation>
</comment>
<dbReference type="InterPro" id="IPR002659">
    <property type="entry name" value="Glyco_trans_31"/>
</dbReference>
<keyword evidence="5" id="KW-0812">Transmembrane</keyword>
<dbReference type="EC" id="2.4.1.-" evidence="10"/>
<dbReference type="EMBL" id="JAVFWL010000005">
    <property type="protein sequence ID" value="KAK6753354.1"/>
    <property type="molecule type" value="Genomic_DNA"/>
</dbReference>
<protein>
    <recommendedName>
        <fullName evidence="10">Hexosyltransferase</fullName>
        <ecNumber evidence="10">2.4.1.-</ecNumber>
    </recommendedName>
</protein>
<reference evidence="11 12" key="1">
    <citation type="submission" date="2023-08" db="EMBL/GenBank/DDBJ databases">
        <title>A Necator americanus chromosomal reference genome.</title>
        <authorList>
            <person name="Ilik V."/>
            <person name="Petrzelkova K.J."/>
            <person name="Pardy F."/>
            <person name="Fuh T."/>
            <person name="Niatou-Singa F.S."/>
            <person name="Gouil Q."/>
            <person name="Baker L."/>
            <person name="Ritchie M.E."/>
            <person name="Jex A.R."/>
            <person name="Gazzola D."/>
            <person name="Li H."/>
            <person name="Toshio Fujiwara R."/>
            <person name="Zhan B."/>
            <person name="Aroian R.V."/>
            <person name="Pafco B."/>
            <person name="Schwarz E.M."/>
        </authorList>
    </citation>
    <scope>NUCLEOTIDE SEQUENCE [LARGE SCALE GENOMIC DNA]</scope>
    <source>
        <strain evidence="11 12">Aroian</strain>
        <tissue evidence="11">Whole animal</tissue>
    </source>
</reference>
<name>A0ABR1DSJ5_NECAM</name>
<evidence type="ECO:0000256" key="4">
    <source>
        <dbReference type="ARBA" id="ARBA00022679"/>
    </source>
</evidence>
<gene>
    <name evidence="11" type="primary">Necator_chrV.g17547</name>
    <name evidence="11" type="ORF">RB195_012757</name>
</gene>
<comment type="similarity">
    <text evidence="2 10">Belongs to the glycosyltransferase 31 family.</text>
</comment>
<dbReference type="Pfam" id="PF01762">
    <property type="entry name" value="Galactosyl_T"/>
    <property type="match status" value="1"/>
</dbReference>
<evidence type="ECO:0000256" key="9">
    <source>
        <dbReference type="ARBA" id="ARBA00023136"/>
    </source>
</evidence>
<organism evidence="11 12">
    <name type="scientific">Necator americanus</name>
    <name type="common">Human hookworm</name>
    <dbReference type="NCBI Taxonomy" id="51031"/>
    <lineage>
        <taxon>Eukaryota</taxon>
        <taxon>Metazoa</taxon>
        <taxon>Ecdysozoa</taxon>
        <taxon>Nematoda</taxon>
        <taxon>Chromadorea</taxon>
        <taxon>Rhabditida</taxon>
        <taxon>Rhabditina</taxon>
        <taxon>Rhabditomorpha</taxon>
        <taxon>Strongyloidea</taxon>
        <taxon>Ancylostomatidae</taxon>
        <taxon>Bunostominae</taxon>
        <taxon>Necator</taxon>
    </lineage>
</organism>
<proteinExistence type="inferred from homology"/>
<evidence type="ECO:0000256" key="7">
    <source>
        <dbReference type="ARBA" id="ARBA00022989"/>
    </source>
</evidence>
<evidence type="ECO:0000256" key="1">
    <source>
        <dbReference type="ARBA" id="ARBA00004323"/>
    </source>
</evidence>
<dbReference type="PANTHER" id="PTHR11214">
    <property type="entry name" value="BETA-1,3-N-ACETYLGLUCOSAMINYLTRANSFERASE"/>
    <property type="match status" value="1"/>
</dbReference>
<evidence type="ECO:0000256" key="3">
    <source>
        <dbReference type="ARBA" id="ARBA00022676"/>
    </source>
</evidence>
<evidence type="ECO:0000256" key="2">
    <source>
        <dbReference type="ARBA" id="ARBA00008661"/>
    </source>
</evidence>
<keyword evidence="4" id="KW-0808">Transferase</keyword>
<evidence type="ECO:0000256" key="8">
    <source>
        <dbReference type="ARBA" id="ARBA00023034"/>
    </source>
</evidence>
<evidence type="ECO:0000313" key="11">
    <source>
        <dbReference type="EMBL" id="KAK6753354.1"/>
    </source>
</evidence>
<dbReference type="PANTHER" id="PTHR11214:SF314">
    <property type="entry name" value="HEXOSYLTRANSFERASE"/>
    <property type="match status" value="1"/>
</dbReference>
<evidence type="ECO:0000256" key="5">
    <source>
        <dbReference type="ARBA" id="ARBA00022692"/>
    </source>
</evidence>
<comment type="caution">
    <text evidence="11">The sequence shown here is derived from an EMBL/GenBank/DDBJ whole genome shotgun (WGS) entry which is preliminary data.</text>
</comment>
<keyword evidence="9" id="KW-0472">Membrane</keyword>
<accession>A0ABR1DSJ5</accession>
<evidence type="ECO:0000256" key="6">
    <source>
        <dbReference type="ARBA" id="ARBA00022968"/>
    </source>
</evidence>
<keyword evidence="6" id="KW-0735">Signal-anchor</keyword>